<dbReference type="GO" id="GO:0016020">
    <property type="term" value="C:membrane"/>
    <property type="evidence" value="ECO:0007669"/>
    <property type="project" value="TreeGrafter"/>
</dbReference>
<dbReference type="CDD" id="cd05233">
    <property type="entry name" value="SDR_c"/>
    <property type="match status" value="1"/>
</dbReference>
<dbReference type="PRINTS" id="PR00081">
    <property type="entry name" value="GDHRDH"/>
</dbReference>
<keyword evidence="5" id="KW-1185">Reference proteome</keyword>
<protein>
    <submittedName>
        <fullName evidence="4">SDR family oxidoreductase</fullName>
    </submittedName>
</protein>
<dbReference type="PANTHER" id="PTHR44196:SF1">
    <property type="entry name" value="DEHYDROGENASE_REDUCTASE SDR FAMILY MEMBER 7B"/>
    <property type="match status" value="1"/>
</dbReference>
<dbReference type="PANTHER" id="PTHR44196">
    <property type="entry name" value="DEHYDROGENASE/REDUCTASE SDR FAMILY MEMBER 7B"/>
    <property type="match status" value="1"/>
</dbReference>
<dbReference type="PROSITE" id="PS00061">
    <property type="entry name" value="ADH_SHORT"/>
    <property type="match status" value="1"/>
</dbReference>
<sequence>MSPRTQDRVVLVTGGSAGIGRSTVARLARDGARVVTCARDGDRLAEALAGWDGVTGVVADVADAGDRARLLAEVLEAHGRLDAVVLNAGLGWAGLVEDMPGDAVERLVALNLTGVIELTRLALPHLLASAAARGRADVVTVASAAAWSQVPPLTVYSATKAGVHGFVSGLRREVSARGVRVHTVNPGPVATEWLARGHGSPPASDADAPGRLSPGIQADRVAAQIAGCLTSPWSRTVAVPRWMGLARLGEVPPVNRLLDLVLSRQTGRIRRVAARMVEERTR</sequence>
<evidence type="ECO:0000313" key="5">
    <source>
        <dbReference type="Proteomes" id="UP000470246"/>
    </source>
</evidence>
<dbReference type="InterPro" id="IPR036291">
    <property type="entry name" value="NAD(P)-bd_dom_sf"/>
</dbReference>
<organism evidence="4 5">
    <name type="scientific">Geodermatophilus sabuli</name>
    <dbReference type="NCBI Taxonomy" id="1564158"/>
    <lineage>
        <taxon>Bacteria</taxon>
        <taxon>Bacillati</taxon>
        <taxon>Actinomycetota</taxon>
        <taxon>Actinomycetes</taxon>
        <taxon>Geodermatophilales</taxon>
        <taxon>Geodermatophilaceae</taxon>
        <taxon>Geodermatophilus</taxon>
    </lineage>
</organism>
<dbReference type="EMBL" id="JAAGWF010000029">
    <property type="protein sequence ID" value="NEK60418.1"/>
    <property type="molecule type" value="Genomic_DNA"/>
</dbReference>
<dbReference type="SUPFAM" id="SSF51735">
    <property type="entry name" value="NAD(P)-binding Rossmann-fold domains"/>
    <property type="match status" value="1"/>
</dbReference>
<dbReference type="AlphaFoldDB" id="A0A7K3W6S4"/>
<dbReference type="RefSeq" id="WP_163484103.1">
    <property type="nucleotide sequence ID" value="NZ_JAAGWF010000029.1"/>
</dbReference>
<keyword evidence="2" id="KW-0560">Oxidoreductase</keyword>
<evidence type="ECO:0000313" key="4">
    <source>
        <dbReference type="EMBL" id="NEK60418.1"/>
    </source>
</evidence>
<comment type="caution">
    <text evidence="4">The sequence shown here is derived from an EMBL/GenBank/DDBJ whole genome shotgun (WGS) entry which is preliminary data.</text>
</comment>
<accession>A0A7K3W6S4</accession>
<proteinExistence type="inferred from homology"/>
<dbReference type="PRINTS" id="PR00080">
    <property type="entry name" value="SDRFAMILY"/>
</dbReference>
<dbReference type="Gene3D" id="3.40.50.720">
    <property type="entry name" value="NAD(P)-binding Rossmann-like Domain"/>
    <property type="match status" value="1"/>
</dbReference>
<dbReference type="InterPro" id="IPR020904">
    <property type="entry name" value="Sc_DH/Rdtase_CS"/>
</dbReference>
<comment type="similarity">
    <text evidence="1 3">Belongs to the short-chain dehydrogenases/reductases (SDR) family.</text>
</comment>
<dbReference type="InterPro" id="IPR002347">
    <property type="entry name" value="SDR_fam"/>
</dbReference>
<evidence type="ECO:0000256" key="3">
    <source>
        <dbReference type="RuleBase" id="RU000363"/>
    </source>
</evidence>
<gene>
    <name evidence="4" type="ORF">GCU56_21405</name>
</gene>
<name>A0A7K3W6S4_9ACTN</name>
<evidence type="ECO:0000256" key="1">
    <source>
        <dbReference type="ARBA" id="ARBA00006484"/>
    </source>
</evidence>
<dbReference type="GO" id="GO:0016491">
    <property type="term" value="F:oxidoreductase activity"/>
    <property type="evidence" value="ECO:0007669"/>
    <property type="project" value="UniProtKB-KW"/>
</dbReference>
<dbReference type="Proteomes" id="UP000470246">
    <property type="component" value="Unassembled WGS sequence"/>
</dbReference>
<reference evidence="4 5" key="1">
    <citation type="submission" date="2020-02" db="EMBL/GenBank/DDBJ databases">
        <title>Geodermatophilus sabuli CPCC 205279 I12A-02694.</title>
        <authorList>
            <person name="Jiang Z."/>
        </authorList>
    </citation>
    <scope>NUCLEOTIDE SEQUENCE [LARGE SCALE GENOMIC DNA]</scope>
    <source>
        <strain evidence="4 5">I12A-02694</strain>
    </source>
</reference>
<dbReference type="Pfam" id="PF00106">
    <property type="entry name" value="adh_short"/>
    <property type="match status" value="1"/>
</dbReference>
<evidence type="ECO:0000256" key="2">
    <source>
        <dbReference type="ARBA" id="ARBA00023002"/>
    </source>
</evidence>